<dbReference type="InterPro" id="IPR001570">
    <property type="entry name" value="Peptidase_M4_C_domain"/>
</dbReference>
<dbReference type="Pfam" id="PF02868">
    <property type="entry name" value="Peptidase_M4_C"/>
    <property type="match status" value="1"/>
</dbReference>
<evidence type="ECO:0000256" key="6">
    <source>
        <dbReference type="ARBA" id="ARBA00023049"/>
    </source>
</evidence>
<keyword evidence="7" id="KW-0732">Signal</keyword>
<keyword evidence="4" id="KW-0378">Hydrolase</keyword>
<evidence type="ECO:0000256" key="4">
    <source>
        <dbReference type="ARBA" id="ARBA00022801"/>
    </source>
</evidence>
<dbReference type="InterPro" id="IPR050728">
    <property type="entry name" value="Zinc_Metalloprotease_M4"/>
</dbReference>
<evidence type="ECO:0000259" key="8">
    <source>
        <dbReference type="Pfam" id="PF01447"/>
    </source>
</evidence>
<dbReference type="AlphaFoldDB" id="A0A9N8DIE8"/>
<dbReference type="SUPFAM" id="SSF55486">
    <property type="entry name" value="Metalloproteases ('zincins'), catalytic domain"/>
    <property type="match status" value="1"/>
</dbReference>
<dbReference type="InterPro" id="IPR023612">
    <property type="entry name" value="Peptidase_M4"/>
</dbReference>
<feature type="domain" description="Peptidase M4 C-terminal" evidence="9">
    <location>
        <begin position="424"/>
        <end position="575"/>
    </location>
</feature>
<evidence type="ECO:0000256" key="3">
    <source>
        <dbReference type="ARBA" id="ARBA00022723"/>
    </source>
</evidence>
<dbReference type="InterPro" id="IPR027268">
    <property type="entry name" value="Peptidase_M4/M1_CTD_sf"/>
</dbReference>
<dbReference type="PANTHER" id="PTHR33794:SF1">
    <property type="entry name" value="BACILLOLYSIN"/>
    <property type="match status" value="1"/>
</dbReference>
<evidence type="ECO:0000256" key="1">
    <source>
        <dbReference type="ARBA" id="ARBA00009388"/>
    </source>
</evidence>
<dbReference type="EMBL" id="CAICTM010000142">
    <property type="protein sequence ID" value="CAB9502701.1"/>
    <property type="molecule type" value="Genomic_DNA"/>
</dbReference>
<evidence type="ECO:0000256" key="7">
    <source>
        <dbReference type="SAM" id="SignalP"/>
    </source>
</evidence>
<keyword evidence="2 10" id="KW-0645">Protease</keyword>
<reference evidence="10" key="1">
    <citation type="submission" date="2020-06" db="EMBL/GenBank/DDBJ databases">
        <authorList>
            <consortium name="Plant Systems Biology data submission"/>
        </authorList>
    </citation>
    <scope>NUCLEOTIDE SEQUENCE</scope>
    <source>
        <strain evidence="10">D6</strain>
    </source>
</reference>
<protein>
    <submittedName>
        <fullName evidence="10">Neutral protease</fullName>
    </submittedName>
</protein>
<keyword evidence="5" id="KW-0862">Zinc</keyword>
<dbReference type="Gene3D" id="1.10.390.10">
    <property type="entry name" value="Neutral Protease Domain 2"/>
    <property type="match status" value="1"/>
</dbReference>
<sequence length="649" mass="70857">MKFYNILLLASAVHASIVPPTEESDGAQCVGLNLDVGRLVDVTKNDLNTATGSLGEGRSYGVNTIVPVTKFGTTSECILQRHRLQETKEKIPVFGADVLVTVEACRESDQTAYGDGSFDDVPLSGIPFSAISGLEGKSYAFIDVESGYNPSYSVAQARTALSEFFETPEDKIGDLEVVIFPSFEEGDKLSYKGEVWVSSSTGAGTDIELYDVFLNAHTLEPLQVCSKINRRRFEKIRKLRKKAERKQDNRLLSKCGSCADQSSVTWSNEEASCPINSLYLNNEGRTTTCLKGTKDDGTEVLGPGTIAALHYAGTYDCNSEESGCKALAIPDCADASSDVHYGVTETMKFLQEYLGVMGGLRVSGANPRTTAAFTHFGEDYCNAFFTTQTNAVYFGDCDCKFWNPLASMDVAAHELSHGITAYSSGLVYQYQSGGLNEGFSDIVGATMEFYINDDKDTPDYDLGENFLDEGMDGFVLRHMENPTADGKSIDHVCQYTNKLNVHYTSGVPNKAFVNAVRFCVSHSCSNSERECVLLLGPIFMYANIHMMQRLGGYMDAATATCHAAHEYYTVKSPQTACTPDDARDFVKGGWWEVGLALDDNCVATSPECIIPGPPTNSNSGLFPCLQVLQIARKRVTSAWSWLTDLSPFN</sequence>
<organism evidence="10 11">
    <name type="scientific">Seminavis robusta</name>
    <dbReference type="NCBI Taxonomy" id="568900"/>
    <lineage>
        <taxon>Eukaryota</taxon>
        <taxon>Sar</taxon>
        <taxon>Stramenopiles</taxon>
        <taxon>Ochrophyta</taxon>
        <taxon>Bacillariophyta</taxon>
        <taxon>Bacillariophyceae</taxon>
        <taxon>Bacillariophycidae</taxon>
        <taxon>Naviculales</taxon>
        <taxon>Naviculaceae</taxon>
        <taxon>Seminavis</taxon>
    </lineage>
</organism>
<dbReference type="InterPro" id="IPR013856">
    <property type="entry name" value="Peptidase_M4_domain"/>
</dbReference>
<comment type="similarity">
    <text evidence="1">Belongs to the peptidase M4 family.</text>
</comment>
<feature type="domain" description="Peptidase M4" evidence="8">
    <location>
        <begin position="328"/>
        <end position="420"/>
    </location>
</feature>
<dbReference type="GO" id="GO:0046872">
    <property type="term" value="F:metal ion binding"/>
    <property type="evidence" value="ECO:0007669"/>
    <property type="project" value="UniProtKB-KW"/>
</dbReference>
<dbReference type="OrthoDB" id="5332336at2759"/>
<dbReference type="Proteomes" id="UP001153069">
    <property type="component" value="Unassembled WGS sequence"/>
</dbReference>
<dbReference type="PRINTS" id="PR00730">
    <property type="entry name" value="THERMOLYSIN"/>
</dbReference>
<evidence type="ECO:0000259" key="9">
    <source>
        <dbReference type="Pfam" id="PF02868"/>
    </source>
</evidence>
<feature type="chain" id="PRO_5040315078" evidence="7">
    <location>
        <begin position="16"/>
        <end position="649"/>
    </location>
</feature>
<accession>A0A9N8DIE8</accession>
<evidence type="ECO:0000256" key="2">
    <source>
        <dbReference type="ARBA" id="ARBA00022670"/>
    </source>
</evidence>
<evidence type="ECO:0000313" key="11">
    <source>
        <dbReference type="Proteomes" id="UP001153069"/>
    </source>
</evidence>
<name>A0A9N8DIE8_9STRA</name>
<feature type="signal peptide" evidence="7">
    <location>
        <begin position="1"/>
        <end position="15"/>
    </location>
</feature>
<evidence type="ECO:0000256" key="5">
    <source>
        <dbReference type="ARBA" id="ARBA00022833"/>
    </source>
</evidence>
<comment type="caution">
    <text evidence="10">The sequence shown here is derived from an EMBL/GenBank/DDBJ whole genome shotgun (WGS) entry which is preliminary data.</text>
</comment>
<dbReference type="GO" id="GO:0004222">
    <property type="term" value="F:metalloendopeptidase activity"/>
    <property type="evidence" value="ECO:0007669"/>
    <property type="project" value="InterPro"/>
</dbReference>
<dbReference type="Pfam" id="PF01447">
    <property type="entry name" value="Peptidase_M4"/>
    <property type="match status" value="1"/>
</dbReference>
<dbReference type="Gene3D" id="3.10.170.10">
    <property type="match status" value="1"/>
</dbReference>
<proteinExistence type="inferred from homology"/>
<dbReference type="GO" id="GO:0006508">
    <property type="term" value="P:proteolysis"/>
    <property type="evidence" value="ECO:0007669"/>
    <property type="project" value="UniProtKB-KW"/>
</dbReference>
<gene>
    <name evidence="10" type="ORF">SEMRO_143_G066750.1</name>
</gene>
<keyword evidence="11" id="KW-1185">Reference proteome</keyword>
<keyword evidence="6" id="KW-0482">Metalloprotease</keyword>
<evidence type="ECO:0000313" key="10">
    <source>
        <dbReference type="EMBL" id="CAB9502701.1"/>
    </source>
</evidence>
<dbReference type="PANTHER" id="PTHR33794">
    <property type="entry name" value="BACILLOLYSIN"/>
    <property type="match status" value="1"/>
</dbReference>
<keyword evidence="3" id="KW-0479">Metal-binding</keyword>